<evidence type="ECO:0000256" key="5">
    <source>
        <dbReference type="ARBA" id="ARBA00023128"/>
    </source>
</evidence>
<evidence type="ECO:0000256" key="2">
    <source>
        <dbReference type="ARBA" id="ARBA00004496"/>
    </source>
</evidence>
<keyword evidence="4" id="KW-0963">Cytoplasm</keyword>
<dbReference type="NCBIfam" id="TIGR00714">
    <property type="entry name" value="hscB"/>
    <property type="match status" value="1"/>
</dbReference>
<dbReference type="GO" id="GO:0051259">
    <property type="term" value="P:protein complex oligomerization"/>
    <property type="evidence" value="ECO:0007669"/>
    <property type="project" value="InterPro"/>
</dbReference>
<evidence type="ECO:0000256" key="6">
    <source>
        <dbReference type="ARBA" id="ARBA00023186"/>
    </source>
</evidence>
<dbReference type="PANTHER" id="PTHR14021:SF15">
    <property type="entry name" value="IRON-SULFUR CLUSTER CO-CHAPERONE PROTEIN HSCB"/>
    <property type="match status" value="1"/>
</dbReference>
<evidence type="ECO:0000256" key="3">
    <source>
        <dbReference type="ARBA" id="ARBA00010476"/>
    </source>
</evidence>
<gene>
    <name evidence="8" type="ORF">POM88_004246</name>
</gene>
<evidence type="ECO:0000256" key="1">
    <source>
        <dbReference type="ARBA" id="ARBA00004173"/>
    </source>
</evidence>
<dbReference type="PANTHER" id="PTHR14021">
    <property type="entry name" value="IRON-SULFUR CLUSTER CO-CHAPERONE PROTEIN HSCB"/>
    <property type="match status" value="1"/>
</dbReference>
<dbReference type="GO" id="GO:0005739">
    <property type="term" value="C:mitochondrion"/>
    <property type="evidence" value="ECO:0007669"/>
    <property type="project" value="UniProtKB-SubCell"/>
</dbReference>
<accession>A0AAD8NDU8</accession>
<keyword evidence="6" id="KW-0143">Chaperone</keyword>
<comment type="caution">
    <text evidence="8">The sequence shown here is derived from an EMBL/GenBank/DDBJ whole genome shotgun (WGS) entry which is preliminary data.</text>
</comment>
<dbReference type="GO" id="GO:0001671">
    <property type="term" value="F:ATPase activator activity"/>
    <property type="evidence" value="ECO:0007669"/>
    <property type="project" value="InterPro"/>
</dbReference>
<dbReference type="Gene3D" id="1.20.1280.20">
    <property type="entry name" value="HscB, C-terminal domain"/>
    <property type="match status" value="1"/>
</dbReference>
<reference evidence="8" key="1">
    <citation type="submission" date="2023-02" db="EMBL/GenBank/DDBJ databases">
        <title>Genome of toxic invasive species Heracleum sosnowskyi carries increased number of genes despite the absence of recent whole-genome duplications.</title>
        <authorList>
            <person name="Schelkunov M."/>
            <person name="Shtratnikova V."/>
            <person name="Makarenko M."/>
            <person name="Klepikova A."/>
            <person name="Omelchenko D."/>
            <person name="Novikova G."/>
            <person name="Obukhova E."/>
            <person name="Bogdanov V."/>
            <person name="Penin A."/>
            <person name="Logacheva M."/>
        </authorList>
    </citation>
    <scope>NUCLEOTIDE SEQUENCE</scope>
    <source>
        <strain evidence="8">Hsosn_3</strain>
        <tissue evidence="8">Leaf</tissue>
    </source>
</reference>
<dbReference type="FunFam" id="1.20.1280.20:FF:000002">
    <property type="entry name" value="HscB mitochondrial iron-sulfur cluster co-chaperone"/>
    <property type="match status" value="1"/>
</dbReference>
<keyword evidence="9" id="KW-1185">Reference proteome</keyword>
<evidence type="ECO:0000313" key="8">
    <source>
        <dbReference type="EMBL" id="KAK1404641.1"/>
    </source>
</evidence>
<dbReference type="Pfam" id="PF07743">
    <property type="entry name" value="HSCB_C"/>
    <property type="match status" value="1"/>
</dbReference>
<organism evidence="8 9">
    <name type="scientific">Heracleum sosnowskyi</name>
    <dbReference type="NCBI Taxonomy" id="360622"/>
    <lineage>
        <taxon>Eukaryota</taxon>
        <taxon>Viridiplantae</taxon>
        <taxon>Streptophyta</taxon>
        <taxon>Embryophyta</taxon>
        <taxon>Tracheophyta</taxon>
        <taxon>Spermatophyta</taxon>
        <taxon>Magnoliopsida</taxon>
        <taxon>eudicotyledons</taxon>
        <taxon>Gunneridae</taxon>
        <taxon>Pentapetalae</taxon>
        <taxon>asterids</taxon>
        <taxon>campanulids</taxon>
        <taxon>Apiales</taxon>
        <taxon>Apiaceae</taxon>
        <taxon>Apioideae</taxon>
        <taxon>apioid superclade</taxon>
        <taxon>Tordylieae</taxon>
        <taxon>Tordyliinae</taxon>
        <taxon>Heracleum</taxon>
    </lineage>
</organism>
<evidence type="ECO:0000256" key="4">
    <source>
        <dbReference type="ARBA" id="ARBA00022490"/>
    </source>
</evidence>
<evidence type="ECO:0000313" key="9">
    <source>
        <dbReference type="Proteomes" id="UP001237642"/>
    </source>
</evidence>
<dbReference type="GO" id="GO:0051087">
    <property type="term" value="F:protein-folding chaperone binding"/>
    <property type="evidence" value="ECO:0007669"/>
    <property type="project" value="InterPro"/>
</dbReference>
<dbReference type="GO" id="GO:0044571">
    <property type="term" value="P:[2Fe-2S] cluster assembly"/>
    <property type="evidence" value="ECO:0007669"/>
    <property type="project" value="InterPro"/>
</dbReference>
<dbReference type="Gene3D" id="1.10.287.110">
    <property type="entry name" value="DnaJ domain"/>
    <property type="match status" value="1"/>
</dbReference>
<comment type="similarity">
    <text evidence="3">Belongs to the HscB family.</text>
</comment>
<dbReference type="SMART" id="SM00271">
    <property type="entry name" value="DnaJ"/>
    <property type="match status" value="1"/>
</dbReference>
<sequence>MWRKLPSVFCIIRRQLLPKHINTSQSRSLLTLSSYFNSIEKPRVYQLPNYQLLANARFSGRKICSDSRDKLSNCWNCTAVASGITPFLFCQSCRAVQPVDHSIDYFHIFSLEKKFDIDDENLERKYKDWQKKLHPDLVHSKSKEEREYAAEQSARVIDAYRTLTDALARAMYIMRLAGVEVDEEQTVSESELLSEIMEIREAVEEAADPQALNEIKAEMQQKLRVWGESFAKAFQNKDYEEAQKSIQRMTYYMRVNEEIVKKL</sequence>
<proteinExistence type="inferred from homology"/>
<dbReference type="InterPro" id="IPR001623">
    <property type="entry name" value="DnaJ_domain"/>
</dbReference>
<name>A0AAD8NDU8_9APIA</name>
<dbReference type="SUPFAM" id="SSF47144">
    <property type="entry name" value="HSC20 (HSCB), C-terminal oligomerisation domain"/>
    <property type="match status" value="1"/>
</dbReference>
<dbReference type="EMBL" id="JAUIZM010000001">
    <property type="protein sequence ID" value="KAK1404641.1"/>
    <property type="molecule type" value="Genomic_DNA"/>
</dbReference>
<dbReference type="PROSITE" id="PS50076">
    <property type="entry name" value="DNAJ_2"/>
    <property type="match status" value="1"/>
</dbReference>
<evidence type="ECO:0000259" key="7">
    <source>
        <dbReference type="PROSITE" id="PS50076"/>
    </source>
</evidence>
<dbReference type="InterPro" id="IPR036869">
    <property type="entry name" value="J_dom_sf"/>
</dbReference>
<dbReference type="InterPro" id="IPR004640">
    <property type="entry name" value="HscB"/>
</dbReference>
<dbReference type="InterPro" id="IPR036386">
    <property type="entry name" value="HscB_C_sf"/>
</dbReference>
<protein>
    <submittedName>
        <fullName evidence="8">Iron-sulfur cluster co-chaperone protein HscB, mitochondrial</fullName>
    </submittedName>
</protein>
<comment type="subcellular location">
    <subcellularLocation>
        <location evidence="2">Cytoplasm</location>
    </subcellularLocation>
    <subcellularLocation>
        <location evidence="1">Mitochondrion</location>
    </subcellularLocation>
</comment>
<keyword evidence="5" id="KW-0496">Mitochondrion</keyword>
<dbReference type="SUPFAM" id="SSF46565">
    <property type="entry name" value="Chaperone J-domain"/>
    <property type="match status" value="1"/>
</dbReference>
<dbReference type="Proteomes" id="UP001237642">
    <property type="component" value="Unassembled WGS sequence"/>
</dbReference>
<dbReference type="CDD" id="cd06257">
    <property type="entry name" value="DnaJ"/>
    <property type="match status" value="1"/>
</dbReference>
<dbReference type="InterPro" id="IPR009073">
    <property type="entry name" value="HscB_oligo_C"/>
</dbReference>
<reference evidence="8" key="2">
    <citation type="submission" date="2023-05" db="EMBL/GenBank/DDBJ databases">
        <authorList>
            <person name="Schelkunov M.I."/>
        </authorList>
    </citation>
    <scope>NUCLEOTIDE SEQUENCE</scope>
    <source>
        <strain evidence="8">Hsosn_3</strain>
        <tissue evidence="8">Leaf</tissue>
    </source>
</reference>
<dbReference type="AlphaFoldDB" id="A0AAD8NDU8"/>
<dbReference type="FunFam" id="1.10.287.110:FF:000082">
    <property type="entry name" value="Iron-sulfur cluster co-chaperone protein HscB, mitochondrial"/>
    <property type="match status" value="1"/>
</dbReference>
<feature type="domain" description="J" evidence="7">
    <location>
        <begin position="104"/>
        <end position="176"/>
    </location>
</feature>